<proteinExistence type="predicted"/>
<dbReference type="AlphaFoldDB" id="A0A916SZE2"/>
<accession>A0A916SZE2</accession>
<feature type="compositionally biased region" description="Low complexity" evidence="1">
    <location>
        <begin position="57"/>
        <end position="75"/>
    </location>
</feature>
<organism evidence="2 3">
    <name type="scientific">Flexivirga endophytica</name>
    <dbReference type="NCBI Taxonomy" id="1849103"/>
    <lineage>
        <taxon>Bacteria</taxon>
        <taxon>Bacillati</taxon>
        <taxon>Actinomycetota</taxon>
        <taxon>Actinomycetes</taxon>
        <taxon>Micrococcales</taxon>
        <taxon>Dermacoccaceae</taxon>
        <taxon>Flexivirga</taxon>
    </lineage>
</organism>
<evidence type="ECO:0000313" key="3">
    <source>
        <dbReference type="Proteomes" id="UP000636793"/>
    </source>
</evidence>
<protein>
    <submittedName>
        <fullName evidence="2">Uncharacterized protein</fullName>
    </submittedName>
</protein>
<sequence length="256" mass="26945">MPRPVVSGPVNSWGGHQRPVVTVGAVVAGALGVSVAGCADHASSGLMTPTAIATTPSASATSATPTTAVPTSAPSGVATTSAAANTAEKARIRAAWRAGKPAKDLIWRIPTDPPSWTKLPKEQDGLQQWHVKPGCYVRLWQLDGAGGKNPMTARDVLEVTAEANSALFPGKPKPAYRNHSIIKMTAFVGHINDVGQVKMAAAYVDYGKARAQVVAYRDGDLALSYTSYCSTAKSFTKVSASDFNAWRGRLAEETYY</sequence>
<evidence type="ECO:0000256" key="1">
    <source>
        <dbReference type="SAM" id="MobiDB-lite"/>
    </source>
</evidence>
<gene>
    <name evidence="2" type="ORF">GCM10011492_13780</name>
</gene>
<dbReference type="EMBL" id="BMHI01000002">
    <property type="protein sequence ID" value="GGB25028.1"/>
    <property type="molecule type" value="Genomic_DNA"/>
</dbReference>
<name>A0A916SZE2_9MICO</name>
<reference evidence="2" key="1">
    <citation type="journal article" date="2014" name="Int. J. Syst. Evol. Microbiol.">
        <title>Complete genome sequence of Corynebacterium casei LMG S-19264T (=DSM 44701T), isolated from a smear-ripened cheese.</title>
        <authorList>
            <consortium name="US DOE Joint Genome Institute (JGI-PGF)"/>
            <person name="Walter F."/>
            <person name="Albersmeier A."/>
            <person name="Kalinowski J."/>
            <person name="Ruckert C."/>
        </authorList>
    </citation>
    <scope>NUCLEOTIDE SEQUENCE</scope>
    <source>
        <strain evidence="2">CGMCC 1.15085</strain>
    </source>
</reference>
<reference evidence="2" key="2">
    <citation type="submission" date="2020-09" db="EMBL/GenBank/DDBJ databases">
        <authorList>
            <person name="Sun Q."/>
            <person name="Zhou Y."/>
        </authorList>
    </citation>
    <scope>NUCLEOTIDE SEQUENCE</scope>
    <source>
        <strain evidence="2">CGMCC 1.15085</strain>
    </source>
</reference>
<dbReference type="Proteomes" id="UP000636793">
    <property type="component" value="Unassembled WGS sequence"/>
</dbReference>
<evidence type="ECO:0000313" key="2">
    <source>
        <dbReference type="EMBL" id="GGB25028.1"/>
    </source>
</evidence>
<keyword evidence="3" id="KW-1185">Reference proteome</keyword>
<comment type="caution">
    <text evidence="2">The sequence shown here is derived from an EMBL/GenBank/DDBJ whole genome shotgun (WGS) entry which is preliminary data.</text>
</comment>
<feature type="region of interest" description="Disordered" evidence="1">
    <location>
        <begin position="57"/>
        <end position="81"/>
    </location>
</feature>